<evidence type="ECO:0000313" key="2">
    <source>
        <dbReference type="Proteomes" id="UP001488838"/>
    </source>
</evidence>
<reference evidence="1 2" key="1">
    <citation type="journal article" date="2023" name="bioRxiv">
        <title>Conserved and derived expression patterns and positive selection on dental genes reveal complex evolutionary context of ever-growing rodent molars.</title>
        <authorList>
            <person name="Calamari Z.T."/>
            <person name="Song A."/>
            <person name="Cohen E."/>
            <person name="Akter M."/>
            <person name="Roy R.D."/>
            <person name="Hallikas O."/>
            <person name="Christensen M.M."/>
            <person name="Li P."/>
            <person name="Marangoni P."/>
            <person name="Jernvall J."/>
            <person name="Klein O.D."/>
        </authorList>
    </citation>
    <scope>NUCLEOTIDE SEQUENCE [LARGE SCALE GENOMIC DNA]</scope>
    <source>
        <strain evidence="1">V071</strain>
    </source>
</reference>
<proteinExistence type="predicted"/>
<keyword evidence="2" id="KW-1185">Reference proteome</keyword>
<dbReference type="Proteomes" id="UP001488838">
    <property type="component" value="Unassembled WGS sequence"/>
</dbReference>
<accession>A0AAW0IAB9</accession>
<comment type="caution">
    <text evidence="1">The sequence shown here is derived from an EMBL/GenBank/DDBJ whole genome shotgun (WGS) entry which is preliminary data.</text>
</comment>
<sequence length="81" mass="8876">MCHPSTGMGCTLVNPRRPALRHLFDLPILYVTSSNNQTKSLSRTCQLSSVEASLSLACSYLYIMTTQKTLALIHDVTKGSC</sequence>
<dbReference type="EMBL" id="JBBHLL010000176">
    <property type="protein sequence ID" value="KAK7811365.1"/>
    <property type="molecule type" value="Genomic_DNA"/>
</dbReference>
<protein>
    <submittedName>
        <fullName evidence="1">Uncharacterized protein</fullName>
    </submittedName>
</protein>
<name>A0AAW0IAB9_MYOGA</name>
<gene>
    <name evidence="1" type="ORF">U0070_002298</name>
</gene>
<evidence type="ECO:0000313" key="1">
    <source>
        <dbReference type="EMBL" id="KAK7811365.1"/>
    </source>
</evidence>
<dbReference type="AlphaFoldDB" id="A0AAW0IAB9"/>
<organism evidence="1 2">
    <name type="scientific">Myodes glareolus</name>
    <name type="common">Bank vole</name>
    <name type="synonym">Clethrionomys glareolus</name>
    <dbReference type="NCBI Taxonomy" id="447135"/>
    <lineage>
        <taxon>Eukaryota</taxon>
        <taxon>Metazoa</taxon>
        <taxon>Chordata</taxon>
        <taxon>Craniata</taxon>
        <taxon>Vertebrata</taxon>
        <taxon>Euteleostomi</taxon>
        <taxon>Mammalia</taxon>
        <taxon>Eutheria</taxon>
        <taxon>Euarchontoglires</taxon>
        <taxon>Glires</taxon>
        <taxon>Rodentia</taxon>
        <taxon>Myomorpha</taxon>
        <taxon>Muroidea</taxon>
        <taxon>Cricetidae</taxon>
        <taxon>Arvicolinae</taxon>
        <taxon>Myodes</taxon>
    </lineage>
</organism>